<evidence type="ECO:0000256" key="2">
    <source>
        <dbReference type="ARBA" id="ARBA00006676"/>
    </source>
</evidence>
<protein>
    <submittedName>
        <fullName evidence="7">Adenosine deaminase</fullName>
    </submittedName>
</protein>
<sequence>MYTRQFIKALEDKDIKKLRKIPKSDLHNHAILGGNLDYIEKWLGRKIPRLTKRITSIEEMEDWVSKNYLPYVQGTSGFEKAIEAAFVQAKMDGVIKLEMSIDVYFRHFYNGSAKQLIKTLKKLHQKYAPEVNFIPELGFNRSVSEDLLIEWFEPYLDFDYFKSVDLYGDELAQPAKNFKRLYQMAKSKGLKLKAHVGEFGNADSIQETVEILELNEVQHGITAVKSKSVMSFLQKNNIQLNICPTSNYMLNRVDSIKKHPIRKLFDSGIKVTVNTDDVIVFQNGVSEEFLLLYEHGVFSAEELNIIRMNGLI</sequence>
<dbReference type="AlphaFoldDB" id="A0A1M5R5L3"/>
<comment type="cofactor">
    <cofactor evidence="1">
        <name>Zn(2+)</name>
        <dbReference type="ChEBI" id="CHEBI:29105"/>
    </cofactor>
</comment>
<dbReference type="InterPro" id="IPR032466">
    <property type="entry name" value="Metal_Hydrolase"/>
</dbReference>
<name>A0A1M5R5L3_9BACT</name>
<keyword evidence="5" id="KW-0862">Zinc</keyword>
<dbReference type="EMBL" id="FQXN01000001">
    <property type="protein sequence ID" value="SHH21674.1"/>
    <property type="molecule type" value="Genomic_DNA"/>
</dbReference>
<gene>
    <name evidence="7" type="ORF">SAMN02745199_0354</name>
</gene>
<dbReference type="RefSeq" id="WP_073071479.1">
    <property type="nucleotide sequence ID" value="NZ_FQXN01000001.1"/>
</dbReference>
<dbReference type="GO" id="GO:0005829">
    <property type="term" value="C:cytosol"/>
    <property type="evidence" value="ECO:0007669"/>
    <property type="project" value="TreeGrafter"/>
</dbReference>
<evidence type="ECO:0000256" key="4">
    <source>
        <dbReference type="ARBA" id="ARBA00022801"/>
    </source>
</evidence>
<evidence type="ECO:0000256" key="1">
    <source>
        <dbReference type="ARBA" id="ARBA00001947"/>
    </source>
</evidence>
<dbReference type="Gene3D" id="3.20.20.140">
    <property type="entry name" value="Metal-dependent hydrolases"/>
    <property type="match status" value="1"/>
</dbReference>
<evidence type="ECO:0000259" key="6">
    <source>
        <dbReference type="Pfam" id="PF00962"/>
    </source>
</evidence>
<dbReference type="OrthoDB" id="9779574at2"/>
<organism evidence="7 8">
    <name type="scientific">Thermosipho atlanticus DSM 15807</name>
    <dbReference type="NCBI Taxonomy" id="1123380"/>
    <lineage>
        <taxon>Bacteria</taxon>
        <taxon>Thermotogati</taxon>
        <taxon>Thermotogota</taxon>
        <taxon>Thermotogae</taxon>
        <taxon>Thermotogales</taxon>
        <taxon>Fervidobacteriaceae</taxon>
        <taxon>Thermosipho</taxon>
    </lineage>
</organism>
<dbReference type="SUPFAM" id="SSF51556">
    <property type="entry name" value="Metallo-dependent hydrolases"/>
    <property type="match status" value="1"/>
</dbReference>
<keyword evidence="4" id="KW-0378">Hydrolase</keyword>
<evidence type="ECO:0000313" key="8">
    <source>
        <dbReference type="Proteomes" id="UP000242592"/>
    </source>
</evidence>
<proteinExistence type="inferred from homology"/>
<dbReference type="InterPro" id="IPR006330">
    <property type="entry name" value="Ado/ade_deaminase"/>
</dbReference>
<dbReference type="GO" id="GO:0006146">
    <property type="term" value="P:adenine catabolic process"/>
    <property type="evidence" value="ECO:0007669"/>
    <property type="project" value="TreeGrafter"/>
</dbReference>
<reference evidence="8" key="1">
    <citation type="submission" date="2016-11" db="EMBL/GenBank/DDBJ databases">
        <authorList>
            <person name="Varghese N."/>
            <person name="Submissions S."/>
        </authorList>
    </citation>
    <scope>NUCLEOTIDE SEQUENCE [LARGE SCALE GENOMIC DNA]</scope>
    <source>
        <strain evidence="8">DSM 15807</strain>
    </source>
</reference>
<keyword evidence="8" id="KW-1185">Reference proteome</keyword>
<dbReference type="Proteomes" id="UP000242592">
    <property type="component" value="Unassembled WGS sequence"/>
</dbReference>
<feature type="domain" description="Adenosine deaminase" evidence="6">
    <location>
        <begin position="163"/>
        <end position="311"/>
    </location>
</feature>
<dbReference type="Pfam" id="PF00962">
    <property type="entry name" value="A_deaminase"/>
    <property type="match status" value="1"/>
</dbReference>
<dbReference type="GO" id="GO:0046872">
    <property type="term" value="F:metal ion binding"/>
    <property type="evidence" value="ECO:0007669"/>
    <property type="project" value="UniProtKB-KW"/>
</dbReference>
<dbReference type="PANTHER" id="PTHR43114">
    <property type="entry name" value="ADENINE DEAMINASE"/>
    <property type="match status" value="1"/>
</dbReference>
<evidence type="ECO:0000256" key="3">
    <source>
        <dbReference type="ARBA" id="ARBA00022723"/>
    </source>
</evidence>
<evidence type="ECO:0000256" key="5">
    <source>
        <dbReference type="ARBA" id="ARBA00022833"/>
    </source>
</evidence>
<dbReference type="GO" id="GO:0000034">
    <property type="term" value="F:adenine deaminase activity"/>
    <property type="evidence" value="ECO:0007669"/>
    <property type="project" value="TreeGrafter"/>
</dbReference>
<keyword evidence="3" id="KW-0479">Metal-binding</keyword>
<dbReference type="STRING" id="1123380.SAMN02745199_0354"/>
<comment type="similarity">
    <text evidence="2">Belongs to the metallo-dependent hydrolases superfamily. Adenosine and AMP deaminases family.</text>
</comment>
<dbReference type="PANTHER" id="PTHR43114:SF6">
    <property type="entry name" value="ADENINE DEAMINASE"/>
    <property type="match status" value="1"/>
</dbReference>
<evidence type="ECO:0000313" key="7">
    <source>
        <dbReference type="EMBL" id="SHH21674.1"/>
    </source>
</evidence>
<accession>A0A1M5R5L3</accession>
<dbReference type="InterPro" id="IPR001365">
    <property type="entry name" value="A_deaminase_dom"/>
</dbReference>
<dbReference type="GO" id="GO:0043103">
    <property type="term" value="P:hypoxanthine salvage"/>
    <property type="evidence" value="ECO:0007669"/>
    <property type="project" value="TreeGrafter"/>
</dbReference>